<protein>
    <recommendedName>
        <fullName evidence="4">NfeD-like C-terminal domain-containing protein</fullName>
    </recommendedName>
</protein>
<keyword evidence="1" id="KW-1133">Transmembrane helix</keyword>
<evidence type="ECO:0008006" key="4">
    <source>
        <dbReference type="Google" id="ProtNLM"/>
    </source>
</evidence>
<keyword evidence="1" id="KW-0472">Membrane</keyword>
<dbReference type="STRING" id="1267423.SAMN05216290_1519"/>
<organism evidence="2 3">
    <name type="scientific">Roseivirga pacifica</name>
    <dbReference type="NCBI Taxonomy" id="1267423"/>
    <lineage>
        <taxon>Bacteria</taxon>
        <taxon>Pseudomonadati</taxon>
        <taxon>Bacteroidota</taxon>
        <taxon>Cytophagia</taxon>
        <taxon>Cytophagales</taxon>
        <taxon>Roseivirgaceae</taxon>
        <taxon>Roseivirga</taxon>
    </lineage>
</organism>
<dbReference type="InterPro" id="IPR012340">
    <property type="entry name" value="NA-bd_OB-fold"/>
</dbReference>
<accession>A0A1I0NWV1</accession>
<evidence type="ECO:0000313" key="3">
    <source>
        <dbReference type="Proteomes" id="UP000199437"/>
    </source>
</evidence>
<reference evidence="3" key="1">
    <citation type="submission" date="2016-10" db="EMBL/GenBank/DDBJ databases">
        <authorList>
            <person name="Varghese N."/>
            <person name="Submissions S."/>
        </authorList>
    </citation>
    <scope>NUCLEOTIDE SEQUENCE [LARGE SCALE GENOMIC DNA]</scope>
    <source>
        <strain evidence="3">CGMCC 1.12402</strain>
    </source>
</reference>
<evidence type="ECO:0000256" key="1">
    <source>
        <dbReference type="SAM" id="Phobius"/>
    </source>
</evidence>
<dbReference type="Gene3D" id="2.40.50.140">
    <property type="entry name" value="Nucleic acid-binding proteins"/>
    <property type="match status" value="1"/>
</dbReference>
<keyword evidence="3" id="KW-1185">Reference proteome</keyword>
<feature type="transmembrane region" description="Helical" evidence="1">
    <location>
        <begin position="17"/>
        <end position="38"/>
    </location>
</feature>
<evidence type="ECO:0000313" key="2">
    <source>
        <dbReference type="EMBL" id="SEW05980.1"/>
    </source>
</evidence>
<proteinExistence type="predicted"/>
<keyword evidence="1" id="KW-0812">Transmembrane</keyword>
<feature type="transmembrane region" description="Helical" evidence="1">
    <location>
        <begin position="92"/>
        <end position="114"/>
    </location>
</feature>
<dbReference type="EMBL" id="FOIR01000001">
    <property type="protein sequence ID" value="SEW05980.1"/>
    <property type="molecule type" value="Genomic_DNA"/>
</dbReference>
<feature type="transmembrane region" description="Helical" evidence="1">
    <location>
        <begin position="59"/>
        <end position="80"/>
    </location>
</feature>
<sequence>MGNFSEWWSNLDTVHQIYWGLAIPFSLIFLIQMVLTFVGGEVDIDGDPDFDVEHDTGGGFHFFTLKNFIGFFTIFSWAGIASLDSGYSVETTLIISTLSGLLMMTIMASLFYGFSKLTDSGTMNINNAKGGIGEVYLLIKANRGNVGKVSIKVQGSLRELEAITDDDNDITSGSVITVKEVINNNILLVSKQ</sequence>
<dbReference type="Proteomes" id="UP000199437">
    <property type="component" value="Unassembled WGS sequence"/>
</dbReference>
<name>A0A1I0NWV1_9BACT</name>
<dbReference type="OrthoDB" id="189831at2"/>
<dbReference type="AlphaFoldDB" id="A0A1I0NWV1"/>
<gene>
    <name evidence="2" type="ORF">SAMN05216290_1519</name>
</gene>